<proteinExistence type="predicted"/>
<dbReference type="Pfam" id="PF12654">
    <property type="entry name" value="DUF3786"/>
    <property type="match status" value="1"/>
</dbReference>
<evidence type="ECO:0000259" key="1">
    <source>
        <dbReference type="Pfam" id="PF12654"/>
    </source>
</evidence>
<dbReference type="AlphaFoldDB" id="A0A8J6N0U2"/>
<organism evidence="2 3">
    <name type="scientific">Candidatus Desulfacyla euxinica</name>
    <dbReference type="NCBI Taxonomy" id="2841693"/>
    <lineage>
        <taxon>Bacteria</taxon>
        <taxon>Deltaproteobacteria</taxon>
        <taxon>Candidatus Desulfacyla</taxon>
    </lineage>
</organism>
<feature type="domain" description="DUF3786" evidence="1">
    <location>
        <begin position="26"/>
        <end position="66"/>
    </location>
</feature>
<name>A0A8J6N0U2_9DELT</name>
<dbReference type="InterPro" id="IPR024264">
    <property type="entry name" value="DUF3786"/>
</dbReference>
<sequence>MSSRILQLQEISFPPDSQANRPDDFTVYFNDADNEFPAQSSVLFQLRAEKYLDPECLAMAGMLLVTYLKKAQV</sequence>
<gene>
    <name evidence="2" type="ORF">H8E19_12250</name>
</gene>
<accession>A0A8J6N0U2</accession>
<reference evidence="2 3" key="1">
    <citation type="submission" date="2020-08" db="EMBL/GenBank/DDBJ databases">
        <title>Bridging the membrane lipid divide: bacteria of the FCB group superphylum have the potential to synthesize archaeal ether lipids.</title>
        <authorList>
            <person name="Villanueva L."/>
            <person name="Von Meijenfeldt F.A.B."/>
            <person name="Westbye A.B."/>
            <person name="Yadav S."/>
            <person name="Hopmans E.C."/>
            <person name="Dutilh B.E."/>
            <person name="Sinninghe Damste J.S."/>
        </authorList>
    </citation>
    <scope>NUCLEOTIDE SEQUENCE [LARGE SCALE GENOMIC DNA]</scope>
    <source>
        <strain evidence="2">NIOZ-UU27</strain>
    </source>
</reference>
<dbReference type="Proteomes" id="UP000650524">
    <property type="component" value="Unassembled WGS sequence"/>
</dbReference>
<protein>
    <submittedName>
        <fullName evidence="2">DUF3786 domain-containing protein</fullName>
    </submittedName>
</protein>
<comment type="caution">
    <text evidence="2">The sequence shown here is derived from an EMBL/GenBank/DDBJ whole genome shotgun (WGS) entry which is preliminary data.</text>
</comment>
<dbReference type="EMBL" id="JACNJD010000261">
    <property type="protein sequence ID" value="MBC8178168.1"/>
    <property type="molecule type" value="Genomic_DNA"/>
</dbReference>
<evidence type="ECO:0000313" key="3">
    <source>
        <dbReference type="Proteomes" id="UP000650524"/>
    </source>
</evidence>
<evidence type="ECO:0000313" key="2">
    <source>
        <dbReference type="EMBL" id="MBC8178168.1"/>
    </source>
</evidence>